<feature type="region of interest" description="Disordered" evidence="1">
    <location>
        <begin position="69"/>
        <end position="114"/>
    </location>
</feature>
<evidence type="ECO:0000313" key="2">
    <source>
        <dbReference type="EMBL" id="KAK0667430.1"/>
    </source>
</evidence>
<sequence>MALMLQVSGRIPKEATHRPPRRDNSRFDDVRIRGCEMCHQVAYALPCEHIKTQIVYCANAVPDYGADRGEVQGSSAARSSSSSTKPKHKTKPASKLSKSDRKNQGSGSPRTLSYKQPCANLTVQSLPYPMPPSFEENPDFFSSSPLSPDCPLSDCPFQMKGRCWNCCWCGKGGNRTGRCGCVMLVEGNPLRCEHLCCNECEPTT</sequence>
<feature type="compositionally biased region" description="Low complexity" evidence="1">
    <location>
        <begin position="74"/>
        <end position="84"/>
    </location>
</feature>
<dbReference type="EMBL" id="JAULSY010000072">
    <property type="protein sequence ID" value="KAK0667430.1"/>
    <property type="molecule type" value="Genomic_DNA"/>
</dbReference>
<protein>
    <submittedName>
        <fullName evidence="2">Uncharacterized protein</fullName>
    </submittedName>
</protein>
<proteinExistence type="predicted"/>
<gene>
    <name evidence="2" type="ORF">QBC41DRAFT_323980</name>
</gene>
<name>A0AA39ZAN3_9PEZI</name>
<keyword evidence="3" id="KW-1185">Reference proteome</keyword>
<reference evidence="2" key="1">
    <citation type="submission" date="2023-06" db="EMBL/GenBank/DDBJ databases">
        <title>Genome-scale phylogeny and comparative genomics of the fungal order Sordariales.</title>
        <authorList>
            <consortium name="Lawrence Berkeley National Laboratory"/>
            <person name="Hensen N."/>
            <person name="Bonometti L."/>
            <person name="Westerberg I."/>
            <person name="Brannstrom I.O."/>
            <person name="Guillou S."/>
            <person name="Cros-Aarteil S."/>
            <person name="Calhoun S."/>
            <person name="Haridas S."/>
            <person name="Kuo A."/>
            <person name="Mondo S."/>
            <person name="Pangilinan J."/>
            <person name="Riley R."/>
            <person name="Labutti K."/>
            <person name="Andreopoulos B."/>
            <person name="Lipzen A."/>
            <person name="Chen C."/>
            <person name="Yanf M."/>
            <person name="Daum C."/>
            <person name="Ng V."/>
            <person name="Clum A."/>
            <person name="Steindorff A."/>
            <person name="Ohm R."/>
            <person name="Martin F."/>
            <person name="Silar P."/>
            <person name="Natvig D."/>
            <person name="Lalanne C."/>
            <person name="Gautier V."/>
            <person name="Ament-Velasquez S.L."/>
            <person name="Kruys A."/>
            <person name="Hutchinson M.I."/>
            <person name="Powell A.J."/>
            <person name="Barry K."/>
            <person name="Miller A.N."/>
            <person name="Grigoriev I.V."/>
            <person name="Debuchy R."/>
            <person name="Gladieux P."/>
            <person name="Thoren M.H."/>
            <person name="Johannesson H."/>
        </authorList>
    </citation>
    <scope>NUCLEOTIDE SEQUENCE</scope>
    <source>
        <strain evidence="2">CBS 307.81</strain>
    </source>
</reference>
<dbReference type="AlphaFoldDB" id="A0AA39ZAN3"/>
<feature type="region of interest" description="Disordered" evidence="1">
    <location>
        <begin position="1"/>
        <end position="26"/>
    </location>
</feature>
<feature type="compositionally biased region" description="Basic and acidic residues" evidence="1">
    <location>
        <begin position="11"/>
        <end position="26"/>
    </location>
</feature>
<feature type="compositionally biased region" description="Polar residues" evidence="1">
    <location>
        <begin position="104"/>
        <end position="114"/>
    </location>
</feature>
<organism evidence="2 3">
    <name type="scientific">Cercophora samala</name>
    <dbReference type="NCBI Taxonomy" id="330535"/>
    <lineage>
        <taxon>Eukaryota</taxon>
        <taxon>Fungi</taxon>
        <taxon>Dikarya</taxon>
        <taxon>Ascomycota</taxon>
        <taxon>Pezizomycotina</taxon>
        <taxon>Sordariomycetes</taxon>
        <taxon>Sordariomycetidae</taxon>
        <taxon>Sordariales</taxon>
        <taxon>Lasiosphaeriaceae</taxon>
        <taxon>Cercophora</taxon>
    </lineage>
</organism>
<evidence type="ECO:0000313" key="3">
    <source>
        <dbReference type="Proteomes" id="UP001174997"/>
    </source>
</evidence>
<accession>A0AA39ZAN3</accession>
<dbReference type="Proteomes" id="UP001174997">
    <property type="component" value="Unassembled WGS sequence"/>
</dbReference>
<comment type="caution">
    <text evidence="2">The sequence shown here is derived from an EMBL/GenBank/DDBJ whole genome shotgun (WGS) entry which is preliminary data.</text>
</comment>
<evidence type="ECO:0000256" key="1">
    <source>
        <dbReference type="SAM" id="MobiDB-lite"/>
    </source>
</evidence>